<feature type="compositionally biased region" description="Basic and acidic residues" evidence="1">
    <location>
        <begin position="287"/>
        <end position="301"/>
    </location>
</feature>
<proteinExistence type="predicted"/>
<dbReference type="InterPro" id="IPR036661">
    <property type="entry name" value="Luciferase-like_sf"/>
</dbReference>
<gene>
    <name evidence="3" type="ORF">EV378_0975</name>
</gene>
<protein>
    <submittedName>
        <fullName evidence="3">Luciferase-like monooxygenase</fullName>
    </submittedName>
</protein>
<feature type="region of interest" description="Disordered" evidence="1">
    <location>
        <begin position="1"/>
        <end position="25"/>
    </location>
</feature>
<name>A0A4R1HRG3_PSEEN</name>
<evidence type="ECO:0000259" key="2">
    <source>
        <dbReference type="Pfam" id="PF00296"/>
    </source>
</evidence>
<feature type="region of interest" description="Disordered" evidence="1">
    <location>
        <begin position="287"/>
        <end position="307"/>
    </location>
</feature>
<accession>A0A4R1HRG3</accession>
<evidence type="ECO:0000313" key="3">
    <source>
        <dbReference type="EMBL" id="TCK25177.1"/>
    </source>
</evidence>
<keyword evidence="3" id="KW-0560">Oxidoreductase</keyword>
<dbReference type="GO" id="GO:0016705">
    <property type="term" value="F:oxidoreductase activity, acting on paired donors, with incorporation or reduction of molecular oxygen"/>
    <property type="evidence" value="ECO:0007669"/>
    <property type="project" value="InterPro"/>
</dbReference>
<dbReference type="PANTHER" id="PTHR30137">
    <property type="entry name" value="LUCIFERASE-LIKE MONOOXYGENASE"/>
    <property type="match status" value="1"/>
</dbReference>
<evidence type="ECO:0000313" key="4">
    <source>
        <dbReference type="Proteomes" id="UP000295560"/>
    </source>
</evidence>
<organism evidence="3 4">
    <name type="scientific">Pseudonocardia endophytica</name>
    <dbReference type="NCBI Taxonomy" id="401976"/>
    <lineage>
        <taxon>Bacteria</taxon>
        <taxon>Bacillati</taxon>
        <taxon>Actinomycetota</taxon>
        <taxon>Actinomycetes</taxon>
        <taxon>Pseudonocardiales</taxon>
        <taxon>Pseudonocardiaceae</taxon>
        <taxon>Pseudonocardia</taxon>
    </lineage>
</organism>
<dbReference type="InterPro" id="IPR011251">
    <property type="entry name" value="Luciferase-like_dom"/>
</dbReference>
<sequence length="307" mass="33173">MRNGLSAPPNREIGFSGGPARAGRPTRPTLAAMRLGYLTHVTGDDPARAYRETIELAIEAERLGFDSFWVAQHHDGHLGGLLGSPLVLLGAIAQYTERMRLGTGVIALPLEDPLRLAEDAAVADALSGGRLELGIGAGADADASDRFGRDHDERHEDCLAALDRLLELLPGDEPQSRIWWATGRPETVDAAADRGVGLLSGRRGEAHPEVAGDLARYWTYCHGTPRVALSRPLIEDESSTETLVRWAEDPALPWAGEIVVQAQPATAPTARHREVLRRVADEIAPRLEEPNGIRPGRERLSATRSAT</sequence>
<dbReference type="Pfam" id="PF00296">
    <property type="entry name" value="Bac_luciferase"/>
    <property type="match status" value="1"/>
</dbReference>
<dbReference type="PANTHER" id="PTHR30137:SF6">
    <property type="entry name" value="LUCIFERASE-LIKE MONOOXYGENASE"/>
    <property type="match status" value="1"/>
</dbReference>
<comment type="caution">
    <text evidence="3">The sequence shown here is derived from an EMBL/GenBank/DDBJ whole genome shotgun (WGS) entry which is preliminary data.</text>
</comment>
<keyword evidence="4" id="KW-1185">Reference proteome</keyword>
<dbReference type="Gene3D" id="3.20.20.30">
    <property type="entry name" value="Luciferase-like domain"/>
    <property type="match status" value="1"/>
</dbReference>
<dbReference type="InterPro" id="IPR050766">
    <property type="entry name" value="Bact_Lucif_Oxidored"/>
</dbReference>
<dbReference type="GO" id="GO:0004497">
    <property type="term" value="F:monooxygenase activity"/>
    <property type="evidence" value="ECO:0007669"/>
    <property type="project" value="UniProtKB-KW"/>
</dbReference>
<feature type="domain" description="Luciferase-like" evidence="2">
    <location>
        <begin position="39"/>
        <end position="242"/>
    </location>
</feature>
<dbReference type="SUPFAM" id="SSF51679">
    <property type="entry name" value="Bacterial luciferase-like"/>
    <property type="match status" value="1"/>
</dbReference>
<dbReference type="GO" id="GO:0005829">
    <property type="term" value="C:cytosol"/>
    <property type="evidence" value="ECO:0007669"/>
    <property type="project" value="TreeGrafter"/>
</dbReference>
<dbReference type="EMBL" id="SMFZ01000001">
    <property type="protein sequence ID" value="TCK25177.1"/>
    <property type="molecule type" value="Genomic_DNA"/>
</dbReference>
<keyword evidence="3" id="KW-0503">Monooxygenase</keyword>
<dbReference type="AlphaFoldDB" id="A0A4R1HRG3"/>
<evidence type="ECO:0000256" key="1">
    <source>
        <dbReference type="SAM" id="MobiDB-lite"/>
    </source>
</evidence>
<dbReference type="Proteomes" id="UP000295560">
    <property type="component" value="Unassembled WGS sequence"/>
</dbReference>
<reference evidence="3 4" key="1">
    <citation type="submission" date="2019-03" db="EMBL/GenBank/DDBJ databases">
        <title>Sequencing the genomes of 1000 actinobacteria strains.</title>
        <authorList>
            <person name="Klenk H.-P."/>
        </authorList>
    </citation>
    <scope>NUCLEOTIDE SEQUENCE [LARGE SCALE GENOMIC DNA]</scope>
    <source>
        <strain evidence="3 4">DSM 44969</strain>
    </source>
</reference>